<dbReference type="InterPro" id="IPR036249">
    <property type="entry name" value="Thioredoxin-like_sf"/>
</dbReference>
<reference evidence="2 3" key="1">
    <citation type="submission" date="2018-02" db="EMBL/GenBank/DDBJ databases">
        <title>Comparative analysis of genomes of three Brevibacillus laterosporus strains producers of potent antimicrobials isolated from silage.</title>
        <authorList>
            <person name="Kojic M."/>
            <person name="Miljkovic M."/>
            <person name="Studholme D."/>
            <person name="Filipic B."/>
        </authorList>
    </citation>
    <scope>NUCLEOTIDE SEQUENCE [LARGE SCALE GENOMIC DNA]</scope>
    <source>
        <strain evidence="2 3">BGSP11</strain>
    </source>
</reference>
<dbReference type="CDD" id="cd03024">
    <property type="entry name" value="DsbA_FrnE"/>
    <property type="match status" value="1"/>
</dbReference>
<dbReference type="Pfam" id="PF01323">
    <property type="entry name" value="DSBA"/>
    <property type="match status" value="1"/>
</dbReference>
<evidence type="ECO:0000313" key="2">
    <source>
        <dbReference type="EMBL" id="PPB08375.1"/>
    </source>
</evidence>
<comment type="caution">
    <text evidence="2">The sequence shown here is derived from an EMBL/GenBank/DDBJ whole genome shotgun (WGS) entry which is preliminary data.</text>
</comment>
<evidence type="ECO:0000313" key="3">
    <source>
        <dbReference type="Proteomes" id="UP000239759"/>
    </source>
</evidence>
<dbReference type="InterPro" id="IPR001853">
    <property type="entry name" value="DSBA-like_thioredoxin_dom"/>
</dbReference>
<protein>
    <submittedName>
        <fullName evidence="2">DsbA family oxidoreductase</fullName>
    </submittedName>
</protein>
<dbReference type="PANTHER" id="PTHR13887:SF41">
    <property type="entry name" value="THIOREDOXIN SUPERFAMILY PROTEIN"/>
    <property type="match status" value="1"/>
</dbReference>
<proteinExistence type="predicted"/>
<dbReference type="EMBL" id="PRKQ01000007">
    <property type="protein sequence ID" value="PPB08375.1"/>
    <property type="molecule type" value="Genomic_DNA"/>
</dbReference>
<gene>
    <name evidence="2" type="ORF">C4A77_07965</name>
</gene>
<evidence type="ECO:0000259" key="1">
    <source>
        <dbReference type="Pfam" id="PF01323"/>
    </source>
</evidence>
<dbReference type="Gene3D" id="3.40.30.10">
    <property type="entry name" value="Glutaredoxin"/>
    <property type="match status" value="1"/>
</dbReference>
<dbReference type="Proteomes" id="UP000239759">
    <property type="component" value="Unassembled WGS sequence"/>
</dbReference>
<dbReference type="SUPFAM" id="SSF52833">
    <property type="entry name" value="Thioredoxin-like"/>
    <property type="match status" value="1"/>
</dbReference>
<accession>A0AAP8QE71</accession>
<dbReference type="AlphaFoldDB" id="A0AAP8QE71"/>
<dbReference type="PANTHER" id="PTHR13887">
    <property type="entry name" value="GLUTATHIONE S-TRANSFERASE KAPPA"/>
    <property type="match status" value="1"/>
</dbReference>
<name>A0AAP8QE71_BRELA</name>
<sequence>MRALQSRKGKFRVHIHIFQDIVCPWCRIGIASLLGALQEWQAEEVTLHYHAFTIDPYLPNEGVPFRATMERLLGRKEQVGKALEYVTAMGQEIGLHFCFDQIKIRAHPDLAHSLLKLTPLAQQTSMLQTLQRAYFEEGLDIGNIEVILQIADIFGLDKHEVEEKLQSGRMAIYLQSDYELAEHYEVKAVPFFVINHSLIVTGAQTIPTFLQALKKVTCDES</sequence>
<dbReference type="GO" id="GO:0016491">
    <property type="term" value="F:oxidoreductase activity"/>
    <property type="evidence" value="ECO:0007669"/>
    <property type="project" value="InterPro"/>
</dbReference>
<feature type="domain" description="DSBA-like thioredoxin" evidence="1">
    <location>
        <begin position="15"/>
        <end position="214"/>
    </location>
</feature>
<organism evidence="2 3">
    <name type="scientific">Brevibacillus laterosporus</name>
    <name type="common">Bacillus laterosporus</name>
    <dbReference type="NCBI Taxonomy" id="1465"/>
    <lineage>
        <taxon>Bacteria</taxon>
        <taxon>Bacillati</taxon>
        <taxon>Bacillota</taxon>
        <taxon>Bacilli</taxon>
        <taxon>Bacillales</taxon>
        <taxon>Paenibacillaceae</taxon>
        <taxon>Brevibacillus</taxon>
    </lineage>
</organism>